<dbReference type="InterPro" id="IPR006059">
    <property type="entry name" value="SBP"/>
</dbReference>
<feature type="chain" id="PRO_5046638378" evidence="5">
    <location>
        <begin position="45"/>
        <end position="441"/>
    </location>
</feature>
<dbReference type="SUPFAM" id="SSF53850">
    <property type="entry name" value="Periplasmic binding protein-like II"/>
    <property type="match status" value="1"/>
</dbReference>
<name>A0ABW8N1A3_9MICC</name>
<protein>
    <submittedName>
        <fullName evidence="6">Multiple sugar transport system substrate-binding protein</fullName>
    </submittedName>
</protein>
<dbReference type="RefSeq" id="WP_404593570.1">
    <property type="nucleotide sequence ID" value="NZ_JBIYEW010000003.1"/>
</dbReference>
<dbReference type="CDD" id="cd14750">
    <property type="entry name" value="PBP2_TMBP"/>
    <property type="match status" value="1"/>
</dbReference>
<evidence type="ECO:0000313" key="6">
    <source>
        <dbReference type="EMBL" id="MFK4637797.1"/>
    </source>
</evidence>
<organism evidence="6 7">
    <name type="scientific">Paenarthrobacter histidinolovorans</name>
    <dbReference type="NCBI Taxonomy" id="43664"/>
    <lineage>
        <taxon>Bacteria</taxon>
        <taxon>Bacillati</taxon>
        <taxon>Actinomycetota</taxon>
        <taxon>Actinomycetes</taxon>
        <taxon>Micrococcales</taxon>
        <taxon>Micrococcaceae</taxon>
        <taxon>Paenarthrobacter</taxon>
    </lineage>
</organism>
<dbReference type="Pfam" id="PF01547">
    <property type="entry name" value="SBP_bac_1"/>
    <property type="match status" value="1"/>
</dbReference>
<dbReference type="EMBL" id="JBIYEW010000003">
    <property type="protein sequence ID" value="MFK4637797.1"/>
    <property type="molecule type" value="Genomic_DNA"/>
</dbReference>
<dbReference type="Gene3D" id="3.40.190.10">
    <property type="entry name" value="Periplasmic binding protein-like II"/>
    <property type="match status" value="2"/>
</dbReference>
<reference evidence="6 7" key="1">
    <citation type="submission" date="2024-10" db="EMBL/GenBank/DDBJ databases">
        <title>Novel secondary metabolite-producing bacteria for plant disease control.</title>
        <authorList>
            <person name="Chevrette M."/>
        </authorList>
    </citation>
    <scope>NUCLEOTIDE SEQUENCE [LARGE SCALE GENOMIC DNA]</scope>
    <source>
        <strain evidence="6 7">J30 TE3557</strain>
    </source>
</reference>
<evidence type="ECO:0000313" key="7">
    <source>
        <dbReference type="Proteomes" id="UP001620520"/>
    </source>
</evidence>
<comment type="caution">
    <text evidence="6">The sequence shown here is derived from an EMBL/GenBank/DDBJ whole genome shotgun (WGS) entry which is preliminary data.</text>
</comment>
<feature type="signal peptide" evidence="5">
    <location>
        <begin position="1"/>
        <end position="44"/>
    </location>
</feature>
<proteinExistence type="inferred from homology"/>
<keyword evidence="7" id="KW-1185">Reference proteome</keyword>
<keyword evidence="6" id="KW-0762">Sugar transport</keyword>
<evidence type="ECO:0000256" key="4">
    <source>
        <dbReference type="SAM" id="MobiDB-lite"/>
    </source>
</evidence>
<dbReference type="PANTHER" id="PTHR30061:SF50">
    <property type="entry name" value="MALTOSE_MALTODEXTRIN-BINDING PERIPLASMIC PROTEIN"/>
    <property type="match status" value="1"/>
</dbReference>
<evidence type="ECO:0000256" key="2">
    <source>
        <dbReference type="ARBA" id="ARBA00022448"/>
    </source>
</evidence>
<evidence type="ECO:0000256" key="5">
    <source>
        <dbReference type="SAM" id="SignalP"/>
    </source>
</evidence>
<dbReference type="Proteomes" id="UP001620520">
    <property type="component" value="Unassembled WGS sequence"/>
</dbReference>
<accession>A0ABW8N1A3</accession>
<evidence type="ECO:0000256" key="1">
    <source>
        <dbReference type="ARBA" id="ARBA00008520"/>
    </source>
</evidence>
<evidence type="ECO:0000256" key="3">
    <source>
        <dbReference type="ARBA" id="ARBA00022729"/>
    </source>
</evidence>
<feature type="region of interest" description="Disordered" evidence="4">
    <location>
        <begin position="1"/>
        <end position="21"/>
    </location>
</feature>
<sequence length="441" mass="47125">MDLNRPALPLQNNAVPRSAKRRTTGLAATAIAAALLLSACGGGAAPQGAEQAAAADPASGANATGAVNICGVKDASGIYKGTAEAFTKANGKVTAKYTEIGATTDEARTQIVQRLEGKSTECDLFVTDVIWTSEFASQGWLLDQTKLVEDNKDRLIPSTVETTKYQDKYWGSPFFTNAGLIYYQKDKVAKPESWQQLYAEAAKAPGNGYVYQGKQYEGLTVNFLEMLYSAGGEVLNDQGDVTIDSKETRDVLNFMSDGLKNGSADRAVLTYNEDPARLAYESGDFGYQRNWPHVYRLLNATPLASSFAVAPLPAWEGGKASGVLGGWNLAISAHSTNQAGAVAFIDFATTPDWQKHVAMDYSQAPVNEAAYSDAAVLQKMPFATELLASVKGAKPRPISPVYPQISQAIYKNVYAVLSGTASTEDAVKKMADEITTAKASF</sequence>
<keyword evidence="2" id="KW-0813">Transport</keyword>
<dbReference type="PANTHER" id="PTHR30061">
    <property type="entry name" value="MALTOSE-BINDING PERIPLASMIC PROTEIN"/>
    <property type="match status" value="1"/>
</dbReference>
<keyword evidence="3 5" id="KW-0732">Signal</keyword>
<gene>
    <name evidence="6" type="ORF">ABIA52_000686</name>
</gene>
<comment type="similarity">
    <text evidence="1">Belongs to the bacterial solute-binding protein 1 family.</text>
</comment>